<dbReference type="GO" id="GO:0005886">
    <property type="term" value="C:plasma membrane"/>
    <property type="evidence" value="ECO:0007669"/>
    <property type="project" value="UniProtKB-SubCell"/>
</dbReference>
<organism evidence="12 13">
    <name type="scientific">Ditylenchus destructor</name>
    <dbReference type="NCBI Taxonomy" id="166010"/>
    <lineage>
        <taxon>Eukaryota</taxon>
        <taxon>Metazoa</taxon>
        <taxon>Ecdysozoa</taxon>
        <taxon>Nematoda</taxon>
        <taxon>Chromadorea</taxon>
        <taxon>Rhabditida</taxon>
        <taxon>Tylenchina</taxon>
        <taxon>Tylenchomorpha</taxon>
        <taxon>Sphaerularioidea</taxon>
        <taxon>Anguinidae</taxon>
        <taxon>Anguininae</taxon>
        <taxon>Ditylenchus</taxon>
    </lineage>
</organism>
<feature type="transmembrane region" description="Helical" evidence="10">
    <location>
        <begin position="115"/>
        <end position="138"/>
    </location>
</feature>
<evidence type="ECO:0000313" key="12">
    <source>
        <dbReference type="EMBL" id="KAI1700094.1"/>
    </source>
</evidence>
<reference evidence="12" key="1">
    <citation type="submission" date="2022-01" db="EMBL/GenBank/DDBJ databases">
        <title>Genome Sequence Resource for Two Populations of Ditylenchus destructor, the Migratory Endoparasitic Phytonematode.</title>
        <authorList>
            <person name="Zhang H."/>
            <person name="Lin R."/>
            <person name="Xie B."/>
        </authorList>
    </citation>
    <scope>NUCLEOTIDE SEQUENCE</scope>
    <source>
        <strain evidence="12">BazhouSP</strain>
    </source>
</reference>
<dbReference type="GO" id="GO:0004930">
    <property type="term" value="F:G protein-coupled receptor activity"/>
    <property type="evidence" value="ECO:0007669"/>
    <property type="project" value="UniProtKB-KW"/>
</dbReference>
<evidence type="ECO:0000256" key="1">
    <source>
        <dbReference type="ARBA" id="ARBA00004651"/>
    </source>
</evidence>
<proteinExistence type="predicted"/>
<keyword evidence="6 10" id="KW-0472">Membrane</keyword>
<sequence length="325" mass="36237">MSSATSKSTLSESVSLELAELDKSAWIAVVRYLIALNTCGSNAFLLYLFARYRNIRVLQCNRLIALNAFTDFMIATPFTGFMAANQITILGLAADRLWAVYRPLEYSRSSNNNTFVWIVVTLSLFVAFALIFISIYPVDNVTLIRQCSLGVATSSNFLNIWTVYAEVTALLVFAIYTGILVLFFRYSSSLTPQVFASNPPTGVAYVQAKRQQKIQKRITVSVFTLLSMYGICWALPTLLLFIFNTIGSVDLAQTSYITYVQAFLGAWNAGLYLYIYLFRHDEIRSCAKRCILDLFCNKINLSGTINRVGIKPSSAQTVTPAGCTQ</sequence>
<keyword evidence="2" id="KW-1003">Cell membrane</keyword>
<keyword evidence="9" id="KW-0807">Transducer</keyword>
<dbReference type="Proteomes" id="UP001201812">
    <property type="component" value="Unassembled WGS sequence"/>
</dbReference>
<evidence type="ECO:0000256" key="5">
    <source>
        <dbReference type="ARBA" id="ARBA00023040"/>
    </source>
</evidence>
<evidence type="ECO:0000256" key="3">
    <source>
        <dbReference type="ARBA" id="ARBA00022692"/>
    </source>
</evidence>
<comment type="caution">
    <text evidence="12">The sequence shown here is derived from an EMBL/GenBank/DDBJ whole genome shotgun (WGS) entry which is preliminary data.</text>
</comment>
<evidence type="ECO:0000256" key="6">
    <source>
        <dbReference type="ARBA" id="ARBA00023136"/>
    </source>
</evidence>
<dbReference type="EMBL" id="JAKKPZ010000156">
    <property type="protein sequence ID" value="KAI1700094.1"/>
    <property type="molecule type" value="Genomic_DNA"/>
</dbReference>
<feature type="transmembrane region" description="Helical" evidence="10">
    <location>
        <begin position="158"/>
        <end position="184"/>
    </location>
</feature>
<evidence type="ECO:0000256" key="2">
    <source>
        <dbReference type="ARBA" id="ARBA00022475"/>
    </source>
</evidence>
<comment type="subcellular location">
    <subcellularLocation>
        <location evidence="1">Cell membrane</location>
        <topology evidence="1">Multi-pass membrane protein</topology>
    </subcellularLocation>
</comment>
<evidence type="ECO:0000256" key="7">
    <source>
        <dbReference type="ARBA" id="ARBA00023170"/>
    </source>
</evidence>
<protein>
    <submittedName>
        <fullName evidence="12">Serpentine type 7TM GPCR chemoreceptor srsx domain-containing protein</fullName>
    </submittedName>
</protein>
<keyword evidence="3 10" id="KW-0812">Transmembrane</keyword>
<keyword evidence="7" id="KW-0675">Receptor</keyword>
<keyword evidence="5" id="KW-0297">G-protein coupled receptor</keyword>
<evidence type="ECO:0000259" key="11">
    <source>
        <dbReference type="PROSITE" id="PS50262"/>
    </source>
</evidence>
<evidence type="ECO:0000256" key="8">
    <source>
        <dbReference type="ARBA" id="ARBA00023180"/>
    </source>
</evidence>
<accession>A0AAD4MNP1</accession>
<dbReference type="SUPFAM" id="SSF81321">
    <property type="entry name" value="Family A G protein-coupled receptor-like"/>
    <property type="match status" value="1"/>
</dbReference>
<dbReference type="Pfam" id="PF10320">
    <property type="entry name" value="7TM_GPCR_Srsx"/>
    <property type="match status" value="1"/>
</dbReference>
<dbReference type="InterPro" id="IPR017452">
    <property type="entry name" value="GPCR_Rhodpsn_7TM"/>
</dbReference>
<evidence type="ECO:0000256" key="10">
    <source>
        <dbReference type="SAM" id="Phobius"/>
    </source>
</evidence>
<name>A0AAD4MNP1_9BILA</name>
<feature type="transmembrane region" description="Helical" evidence="10">
    <location>
        <begin position="218"/>
        <end position="244"/>
    </location>
</feature>
<keyword evidence="4 10" id="KW-1133">Transmembrane helix</keyword>
<dbReference type="PANTHER" id="PTHR24246">
    <property type="entry name" value="OLFACTORY RECEPTOR AND ADENOSINE RECEPTOR"/>
    <property type="match status" value="1"/>
</dbReference>
<gene>
    <name evidence="12" type="ORF">DdX_16905</name>
</gene>
<dbReference type="InterPro" id="IPR019424">
    <property type="entry name" value="7TM_GPCR_Srsx"/>
</dbReference>
<feature type="transmembrane region" description="Helical" evidence="10">
    <location>
        <begin position="256"/>
        <end position="278"/>
    </location>
</feature>
<dbReference type="PANTHER" id="PTHR24246:SF27">
    <property type="entry name" value="ADENOSINE RECEPTOR, ISOFORM A"/>
    <property type="match status" value="1"/>
</dbReference>
<feature type="transmembrane region" description="Helical" evidence="10">
    <location>
        <begin position="25"/>
        <end position="49"/>
    </location>
</feature>
<keyword evidence="8" id="KW-0325">Glycoprotein</keyword>
<keyword evidence="13" id="KW-1185">Reference proteome</keyword>
<dbReference type="PROSITE" id="PS50262">
    <property type="entry name" value="G_PROTEIN_RECEP_F1_2"/>
    <property type="match status" value="1"/>
</dbReference>
<feature type="domain" description="G-protein coupled receptors family 1 profile" evidence="11">
    <location>
        <begin position="84"/>
        <end position="276"/>
    </location>
</feature>
<evidence type="ECO:0000256" key="4">
    <source>
        <dbReference type="ARBA" id="ARBA00022989"/>
    </source>
</evidence>
<evidence type="ECO:0000256" key="9">
    <source>
        <dbReference type="ARBA" id="ARBA00023224"/>
    </source>
</evidence>
<dbReference type="SMART" id="SM01381">
    <property type="entry name" value="7TM_GPCR_Srsx"/>
    <property type="match status" value="1"/>
</dbReference>
<dbReference type="InterPro" id="IPR000276">
    <property type="entry name" value="GPCR_Rhodpsn"/>
</dbReference>
<evidence type="ECO:0000313" key="13">
    <source>
        <dbReference type="Proteomes" id="UP001201812"/>
    </source>
</evidence>
<dbReference type="AlphaFoldDB" id="A0AAD4MNP1"/>
<dbReference type="Gene3D" id="1.20.1070.10">
    <property type="entry name" value="Rhodopsin 7-helix transmembrane proteins"/>
    <property type="match status" value="1"/>
</dbReference>